<reference evidence="1 2" key="2">
    <citation type="journal article" date="2022" name="Mol. Ecol. Resour.">
        <title>The genomes of chicory, endive, great burdock and yacon provide insights into Asteraceae paleo-polyploidization history and plant inulin production.</title>
        <authorList>
            <person name="Fan W."/>
            <person name="Wang S."/>
            <person name="Wang H."/>
            <person name="Wang A."/>
            <person name="Jiang F."/>
            <person name="Liu H."/>
            <person name="Zhao H."/>
            <person name="Xu D."/>
            <person name="Zhang Y."/>
        </authorList>
    </citation>
    <scope>NUCLEOTIDE SEQUENCE [LARGE SCALE GENOMIC DNA]</scope>
    <source>
        <strain evidence="2">cv. Punajuju</strain>
        <tissue evidence="1">Leaves</tissue>
    </source>
</reference>
<organism evidence="1 2">
    <name type="scientific">Cichorium intybus</name>
    <name type="common">Chicory</name>
    <dbReference type="NCBI Taxonomy" id="13427"/>
    <lineage>
        <taxon>Eukaryota</taxon>
        <taxon>Viridiplantae</taxon>
        <taxon>Streptophyta</taxon>
        <taxon>Embryophyta</taxon>
        <taxon>Tracheophyta</taxon>
        <taxon>Spermatophyta</taxon>
        <taxon>Magnoliopsida</taxon>
        <taxon>eudicotyledons</taxon>
        <taxon>Gunneridae</taxon>
        <taxon>Pentapetalae</taxon>
        <taxon>asterids</taxon>
        <taxon>campanulids</taxon>
        <taxon>Asterales</taxon>
        <taxon>Asteraceae</taxon>
        <taxon>Cichorioideae</taxon>
        <taxon>Cichorieae</taxon>
        <taxon>Cichoriinae</taxon>
        <taxon>Cichorium</taxon>
    </lineage>
</organism>
<evidence type="ECO:0000313" key="2">
    <source>
        <dbReference type="Proteomes" id="UP001055811"/>
    </source>
</evidence>
<sequence>MVSFVRISALTWADMFAGFAMYLMTNYLTDVWNLSVIHAAGIINIWDGITQALPFVFACFVDAFMGDYYMLVVSSLAYAIGLWFLFMSTPPILGPCSDYKEECIGHTQKVLFFTALSLIAVGKAGVEVSLKPFIKEQKKKKITIEEEKKEEKKRSCQAAGFCLMLILVLPGAIALPLIKKSWSARFMISCIYTMIASLLFLTGWRVYKRGNPEGSPLTTSLRVFVAAARKISQPFPNPTQLYQEDDAPSTTSLRYLDKAAIMLPGEHHQSKNWMLCSVREVEDTKIHIRMVPMWLTFIVIGIVLSIGNTYFLEQANGLNRKLGRIKVPIEIFLVIYQFSSSAAELKFNKAKEEAIKKKHAPVVGIAATMIYCVLCCITAAKVETRRLHVIRDHGLLEKPDETIPMTIFWLFPQYVLLGFIDGMANASISCFFDQQTPKSMHKYLTHLTKGVLGLGTMASVLAVYIVGKVSERNQKTNWFQPTMNESRFNRYYWVLAALSAVNLLLYLVVSCFYKYKEPAKDDLQAEGGEISEDVEDSWE</sequence>
<keyword evidence="2" id="KW-1185">Reference proteome</keyword>
<dbReference type="EMBL" id="CM042013">
    <property type="protein sequence ID" value="KAI3740664.1"/>
    <property type="molecule type" value="Genomic_DNA"/>
</dbReference>
<proteinExistence type="predicted"/>
<name>A0ACB9D251_CICIN</name>
<evidence type="ECO:0000313" key="1">
    <source>
        <dbReference type="EMBL" id="KAI3740664.1"/>
    </source>
</evidence>
<protein>
    <submittedName>
        <fullName evidence="1">Uncharacterized protein</fullName>
    </submittedName>
</protein>
<dbReference type="Proteomes" id="UP001055811">
    <property type="component" value="Linkage Group LG05"/>
</dbReference>
<reference evidence="2" key="1">
    <citation type="journal article" date="2022" name="Mol. Ecol. Resour.">
        <title>The genomes of chicory, endive, great burdock and yacon provide insights into Asteraceae palaeo-polyploidization history and plant inulin production.</title>
        <authorList>
            <person name="Fan W."/>
            <person name="Wang S."/>
            <person name="Wang H."/>
            <person name="Wang A."/>
            <person name="Jiang F."/>
            <person name="Liu H."/>
            <person name="Zhao H."/>
            <person name="Xu D."/>
            <person name="Zhang Y."/>
        </authorList>
    </citation>
    <scope>NUCLEOTIDE SEQUENCE [LARGE SCALE GENOMIC DNA]</scope>
    <source>
        <strain evidence="2">cv. Punajuju</strain>
    </source>
</reference>
<gene>
    <name evidence="1" type="ORF">L2E82_31134</name>
</gene>
<accession>A0ACB9D251</accession>
<comment type="caution">
    <text evidence="1">The sequence shown here is derived from an EMBL/GenBank/DDBJ whole genome shotgun (WGS) entry which is preliminary data.</text>
</comment>